<dbReference type="EMBL" id="SZPZ01000001">
    <property type="protein sequence ID" value="TKK82109.1"/>
    <property type="molecule type" value="Genomic_DNA"/>
</dbReference>
<gene>
    <name evidence="1" type="ORF">FDA38_04625</name>
</gene>
<reference evidence="1 2" key="1">
    <citation type="submission" date="2019-04" db="EMBL/GenBank/DDBJ databases">
        <title>Kribbella sp. NEAU-THZ 27 nov., a novel actinomycete isolated from soil.</title>
        <authorList>
            <person name="Duan L."/>
        </authorList>
    </citation>
    <scope>NUCLEOTIDE SEQUENCE [LARGE SCALE GENOMIC DNA]</scope>
    <source>
        <strain evidence="2">NEAU-THZ27</strain>
    </source>
</reference>
<evidence type="ECO:0000313" key="1">
    <source>
        <dbReference type="EMBL" id="TKK82109.1"/>
    </source>
</evidence>
<dbReference type="OrthoDB" id="3829963at2"/>
<accession>A0A4U3M259</accession>
<protein>
    <submittedName>
        <fullName evidence="1">Uncharacterized protein</fullName>
    </submittedName>
</protein>
<proteinExistence type="predicted"/>
<sequence length="62" mass="6566">MGLVVAAFVLALLTDQDGVPPFPNLIAAFIPPWVKRLQEKYYEGVAEALSPAEPGGGRSPTV</sequence>
<dbReference type="Proteomes" id="UP000305836">
    <property type="component" value="Unassembled WGS sequence"/>
</dbReference>
<evidence type="ECO:0000313" key="2">
    <source>
        <dbReference type="Proteomes" id="UP000305836"/>
    </source>
</evidence>
<keyword evidence="2" id="KW-1185">Reference proteome</keyword>
<dbReference type="RefSeq" id="WP_137252806.1">
    <property type="nucleotide sequence ID" value="NZ_JBHSPQ010000004.1"/>
</dbReference>
<dbReference type="AlphaFoldDB" id="A0A4U3M259"/>
<organism evidence="1 2">
    <name type="scientific">Kribbella jiaozuonensis</name>
    <dbReference type="NCBI Taxonomy" id="2575441"/>
    <lineage>
        <taxon>Bacteria</taxon>
        <taxon>Bacillati</taxon>
        <taxon>Actinomycetota</taxon>
        <taxon>Actinomycetes</taxon>
        <taxon>Propionibacteriales</taxon>
        <taxon>Kribbellaceae</taxon>
        <taxon>Kribbella</taxon>
    </lineage>
</organism>
<comment type="caution">
    <text evidence="1">The sequence shown here is derived from an EMBL/GenBank/DDBJ whole genome shotgun (WGS) entry which is preliminary data.</text>
</comment>
<name>A0A4U3M259_9ACTN</name>